<dbReference type="Proteomes" id="UP001202328">
    <property type="component" value="Unassembled WGS sequence"/>
</dbReference>
<evidence type="ECO:0000313" key="1">
    <source>
        <dbReference type="EMBL" id="KAI3958098.1"/>
    </source>
</evidence>
<evidence type="ECO:0000313" key="2">
    <source>
        <dbReference type="Proteomes" id="UP001202328"/>
    </source>
</evidence>
<dbReference type="AlphaFoldDB" id="A0AAD4TI86"/>
<reference evidence="1" key="1">
    <citation type="submission" date="2022-04" db="EMBL/GenBank/DDBJ databases">
        <title>A functionally conserved STORR gene fusion in Papaver species that diverged 16.8 million years ago.</title>
        <authorList>
            <person name="Catania T."/>
        </authorList>
    </citation>
    <scope>NUCLEOTIDE SEQUENCE</scope>
    <source>
        <strain evidence="1">S-188037</strain>
    </source>
</reference>
<dbReference type="EMBL" id="JAJJMB010001184">
    <property type="protein sequence ID" value="KAI3958098.1"/>
    <property type="molecule type" value="Genomic_DNA"/>
</dbReference>
<organism evidence="1 2">
    <name type="scientific">Papaver atlanticum</name>
    <dbReference type="NCBI Taxonomy" id="357466"/>
    <lineage>
        <taxon>Eukaryota</taxon>
        <taxon>Viridiplantae</taxon>
        <taxon>Streptophyta</taxon>
        <taxon>Embryophyta</taxon>
        <taxon>Tracheophyta</taxon>
        <taxon>Spermatophyta</taxon>
        <taxon>Magnoliopsida</taxon>
        <taxon>Ranunculales</taxon>
        <taxon>Papaveraceae</taxon>
        <taxon>Papaveroideae</taxon>
        <taxon>Papaver</taxon>
    </lineage>
</organism>
<gene>
    <name evidence="1" type="ORF">MKW98_020740</name>
</gene>
<sequence>MEKHYCRQPEEVGQYLGSDIRSSIFEICTNLKLASNFEIRNIYRHLGITSLWTSFPISKLGSSGVIAGSVQETSSIHWKTLSLPPLIVPQTDQKQWFQLGISCYALSLLGGISALPLKMHEVDSGVSSSVKADEWRYTTDKIFESAYSLPQVASCCFTAYVIVSTNPVSHLAIAEEDVCDGSSASGDVSTSQEYVQSPNPSLSSDDNIPVRDEISRMIIKSPSMLLEGDSISHHLVNVFTSLVLELSFFLIFNLWHQHHQQGGNWFNGSKKKDVELPAGVSEAPAAAKRAITTAMPWTLLPCYSTSSLGFNPKLSDKILRAFQNHFFQEDLNKNMK</sequence>
<keyword evidence="2" id="KW-1185">Reference proteome</keyword>
<accession>A0AAD4TI86</accession>
<protein>
    <submittedName>
        <fullName evidence="1">Uncharacterized protein</fullName>
    </submittedName>
</protein>
<proteinExistence type="predicted"/>
<name>A0AAD4TI86_9MAGN</name>
<comment type="caution">
    <text evidence="1">The sequence shown here is derived from an EMBL/GenBank/DDBJ whole genome shotgun (WGS) entry which is preliminary data.</text>
</comment>